<dbReference type="InterPro" id="IPR009597">
    <property type="entry name" value="DUF1206"/>
</dbReference>
<feature type="domain" description="DUF1206" evidence="2">
    <location>
        <begin position="13"/>
        <end position="76"/>
    </location>
</feature>
<keyword evidence="1" id="KW-1133">Transmembrane helix</keyword>
<evidence type="ECO:0000313" key="3">
    <source>
        <dbReference type="EMBL" id="THV32549.1"/>
    </source>
</evidence>
<accession>A0A4S8PWI7</accession>
<feature type="transmembrane region" description="Helical" evidence="1">
    <location>
        <begin position="228"/>
        <end position="251"/>
    </location>
</feature>
<keyword evidence="1" id="KW-0472">Membrane</keyword>
<dbReference type="EMBL" id="STGU01000015">
    <property type="protein sequence ID" value="THV32549.1"/>
    <property type="molecule type" value="Genomic_DNA"/>
</dbReference>
<name>A0A4S8PWI7_9HYPH</name>
<feature type="transmembrane region" description="Helical" evidence="1">
    <location>
        <begin position="142"/>
        <end position="160"/>
    </location>
</feature>
<dbReference type="Proteomes" id="UP000307378">
    <property type="component" value="Unassembled WGS sequence"/>
</dbReference>
<organism evidence="3 4">
    <name type="scientific">Rhizobium rosettiformans W3</name>
    <dbReference type="NCBI Taxonomy" id="538378"/>
    <lineage>
        <taxon>Bacteria</taxon>
        <taxon>Pseudomonadati</taxon>
        <taxon>Pseudomonadota</taxon>
        <taxon>Alphaproteobacteria</taxon>
        <taxon>Hyphomicrobiales</taxon>
        <taxon>Rhizobiaceae</taxon>
        <taxon>Rhizobium/Agrobacterium group</taxon>
        <taxon>Rhizobium</taxon>
    </lineage>
</organism>
<dbReference type="AlphaFoldDB" id="A0A4S8PWI7"/>
<evidence type="ECO:0000256" key="1">
    <source>
        <dbReference type="SAM" id="Phobius"/>
    </source>
</evidence>
<gene>
    <name evidence="3" type="ORF">FAA86_20410</name>
</gene>
<keyword evidence="1" id="KW-0812">Transmembrane</keyword>
<sequence length="276" mass="29179">MNTRSKFHLMARAGYGARGVVFLMVAALALFSGFAGAEPDTNSALETLLQQPFGRVWIGLIGLGLAGFVVWRLAQSLANADGQDDDAKGYAIRAALFGSAITYAGLAMTSILMALQMSNGSGGSGGEEGIAAWVMSQPFGRYLAGIIGIGFIVGGIVTAMKGIKRSFGRYLELDAKKNSPAVLISIYGLVARGVVFGIIGVLFLYAAFNVDPEQAGGMAEAMAWLRELPFGGIIYAVVALGLAAFGIYNFVEARYRRIQAPEASDIRRQLPLGRAH</sequence>
<feature type="transmembrane region" description="Helical" evidence="1">
    <location>
        <begin position="181"/>
        <end position="208"/>
    </location>
</feature>
<evidence type="ECO:0000313" key="4">
    <source>
        <dbReference type="Proteomes" id="UP000307378"/>
    </source>
</evidence>
<dbReference type="RefSeq" id="WP_136542876.1">
    <property type="nucleotide sequence ID" value="NZ_STGU01000015.1"/>
</dbReference>
<protein>
    <submittedName>
        <fullName evidence="3">DUF1206 domain-containing protein</fullName>
    </submittedName>
</protein>
<feature type="transmembrane region" description="Helical" evidence="1">
    <location>
        <begin position="53"/>
        <end position="74"/>
    </location>
</feature>
<feature type="domain" description="DUF1206" evidence="2">
    <location>
        <begin position="96"/>
        <end position="165"/>
    </location>
</feature>
<feature type="domain" description="DUF1206" evidence="2">
    <location>
        <begin position="188"/>
        <end position="256"/>
    </location>
</feature>
<reference evidence="3 4" key="1">
    <citation type="submission" date="2019-04" db="EMBL/GenBank/DDBJ databases">
        <title>genome sequence of strain W3.</title>
        <authorList>
            <person name="Gao J."/>
            <person name="Sun J."/>
        </authorList>
    </citation>
    <scope>NUCLEOTIDE SEQUENCE [LARGE SCALE GENOMIC DNA]</scope>
    <source>
        <strain evidence="3 4">W3</strain>
    </source>
</reference>
<proteinExistence type="predicted"/>
<feature type="transmembrane region" description="Helical" evidence="1">
    <location>
        <begin position="94"/>
        <end position="115"/>
    </location>
</feature>
<comment type="caution">
    <text evidence="3">The sequence shown here is derived from an EMBL/GenBank/DDBJ whole genome shotgun (WGS) entry which is preliminary data.</text>
</comment>
<dbReference type="Pfam" id="PF06724">
    <property type="entry name" value="DUF1206"/>
    <property type="match status" value="3"/>
</dbReference>
<evidence type="ECO:0000259" key="2">
    <source>
        <dbReference type="Pfam" id="PF06724"/>
    </source>
</evidence>